<evidence type="ECO:0000256" key="9">
    <source>
        <dbReference type="SAM" id="SignalP"/>
    </source>
</evidence>
<evidence type="ECO:0000313" key="12">
    <source>
        <dbReference type="Proteomes" id="UP001596065"/>
    </source>
</evidence>
<keyword evidence="4 9" id="KW-0732">Signal</keyword>
<evidence type="ECO:0000259" key="10">
    <source>
        <dbReference type="PROSITE" id="PS51884"/>
    </source>
</evidence>
<name>A0ABW0WMP0_STRNO</name>
<keyword evidence="12" id="KW-1185">Reference proteome</keyword>
<protein>
    <submittedName>
        <fullName evidence="11">Chaplin family protein</fullName>
    </submittedName>
</protein>
<dbReference type="RefSeq" id="WP_344348748.1">
    <property type="nucleotide sequence ID" value="NZ_BAAASM010000020.1"/>
</dbReference>
<evidence type="ECO:0000256" key="3">
    <source>
        <dbReference type="ARBA" id="ARBA00022525"/>
    </source>
</evidence>
<accession>A0ABW0WMP0</accession>
<gene>
    <name evidence="11" type="ORF">ACFP3J_22335</name>
</gene>
<organism evidence="11 12">
    <name type="scientific">Streptomyces nogalater</name>
    <dbReference type="NCBI Taxonomy" id="38314"/>
    <lineage>
        <taxon>Bacteria</taxon>
        <taxon>Bacillati</taxon>
        <taxon>Actinomycetota</taxon>
        <taxon>Actinomycetes</taxon>
        <taxon>Kitasatosporales</taxon>
        <taxon>Streptomycetaceae</taxon>
        <taxon>Streptomyces</taxon>
    </lineage>
</organism>
<keyword evidence="2" id="KW-0134">Cell wall</keyword>
<sequence length="237" mass="23635">MKRVTRNSVIAVAAASGAMAVAWPAHADSAAGGHAGGSPGLISDNGIQLPVYVPVDACGITGDVVGLLNPAMGNRCANQGDQAGGEEGAARPGGATAVGKEQGSPGVISGDGVRLPVDLPVDISGSTVDVVGIGDPVFGNQSVNTSPCPDTPGRPTPPAQPPTRHTPPVRHQPHEPSHPATPTRPVPHLSSSVVRQRPPGTLAHTGADGTWTAAAAGLASLTGGTVLYRRFRPGTGR</sequence>
<evidence type="ECO:0000256" key="2">
    <source>
        <dbReference type="ARBA" id="ARBA00022512"/>
    </source>
</evidence>
<feature type="region of interest" description="Disordered" evidence="8">
    <location>
        <begin position="79"/>
        <end position="112"/>
    </location>
</feature>
<reference evidence="12" key="1">
    <citation type="journal article" date="2019" name="Int. J. Syst. Evol. Microbiol.">
        <title>The Global Catalogue of Microorganisms (GCM) 10K type strain sequencing project: providing services to taxonomists for standard genome sequencing and annotation.</title>
        <authorList>
            <consortium name="The Broad Institute Genomics Platform"/>
            <consortium name="The Broad Institute Genome Sequencing Center for Infectious Disease"/>
            <person name="Wu L."/>
            <person name="Ma J."/>
        </authorList>
    </citation>
    <scope>NUCLEOTIDE SEQUENCE [LARGE SCALE GENOMIC DNA]</scope>
    <source>
        <strain evidence="12">KCTC 5701</strain>
    </source>
</reference>
<evidence type="ECO:0000256" key="6">
    <source>
        <dbReference type="ARBA" id="ARBA00023087"/>
    </source>
</evidence>
<dbReference type="PROSITE" id="PS51884">
    <property type="entry name" value="CHAPLIN"/>
    <property type="match status" value="2"/>
</dbReference>
<evidence type="ECO:0000256" key="5">
    <source>
        <dbReference type="ARBA" id="ARBA00022889"/>
    </source>
</evidence>
<dbReference type="Pfam" id="PF03777">
    <property type="entry name" value="ChpA-C"/>
    <property type="match status" value="2"/>
</dbReference>
<dbReference type="Proteomes" id="UP001596065">
    <property type="component" value="Unassembled WGS sequence"/>
</dbReference>
<keyword evidence="3" id="KW-0964">Secreted</keyword>
<dbReference type="EMBL" id="JBHSOE010000040">
    <property type="protein sequence ID" value="MFC5658214.1"/>
    <property type="molecule type" value="Genomic_DNA"/>
</dbReference>
<evidence type="ECO:0000256" key="4">
    <source>
        <dbReference type="ARBA" id="ARBA00022729"/>
    </source>
</evidence>
<proteinExistence type="predicted"/>
<evidence type="ECO:0000313" key="11">
    <source>
        <dbReference type="EMBL" id="MFC5658214.1"/>
    </source>
</evidence>
<feature type="compositionally biased region" description="Pro residues" evidence="8">
    <location>
        <begin position="149"/>
        <end position="165"/>
    </location>
</feature>
<evidence type="ECO:0000256" key="8">
    <source>
        <dbReference type="SAM" id="MobiDB-lite"/>
    </source>
</evidence>
<keyword evidence="6 7" id="KW-0034">Amyloid</keyword>
<evidence type="ECO:0000256" key="7">
    <source>
        <dbReference type="PROSITE-ProRule" id="PRU01232"/>
    </source>
</evidence>
<dbReference type="InterPro" id="IPR005528">
    <property type="entry name" value="ChpA-H"/>
</dbReference>
<comment type="subcellular location">
    <subcellularLocation>
        <location evidence="1">Secreted</location>
        <location evidence="1">Cell wall</location>
    </subcellularLocation>
</comment>
<feature type="chain" id="PRO_5046439234" evidence="9">
    <location>
        <begin position="28"/>
        <end position="237"/>
    </location>
</feature>
<feature type="signal peptide" evidence="9">
    <location>
        <begin position="1"/>
        <end position="27"/>
    </location>
</feature>
<feature type="domain" description="Chaplin" evidence="10">
    <location>
        <begin position="104"/>
        <end position="144"/>
    </location>
</feature>
<dbReference type="NCBIfam" id="TIGR01167">
    <property type="entry name" value="LPXTG_anchor"/>
    <property type="match status" value="1"/>
</dbReference>
<feature type="region of interest" description="Disordered" evidence="8">
    <location>
        <begin position="141"/>
        <end position="207"/>
    </location>
</feature>
<evidence type="ECO:0000256" key="1">
    <source>
        <dbReference type="ARBA" id="ARBA00004191"/>
    </source>
</evidence>
<feature type="domain" description="Chaplin" evidence="10">
    <location>
        <begin position="38"/>
        <end position="78"/>
    </location>
</feature>
<comment type="caution">
    <text evidence="11">The sequence shown here is derived from an EMBL/GenBank/DDBJ whole genome shotgun (WGS) entry which is preliminary data.</text>
</comment>
<keyword evidence="5" id="KW-0130">Cell adhesion</keyword>